<accession>A0A165I502</accession>
<dbReference type="PANTHER" id="PTHR22731">
    <property type="entry name" value="RIBONUCLEASES P/MRP PROTEIN SUBUNIT POP1"/>
    <property type="match status" value="1"/>
</dbReference>
<feature type="compositionally biased region" description="Basic and acidic residues" evidence="4">
    <location>
        <begin position="610"/>
        <end position="623"/>
    </location>
</feature>
<evidence type="ECO:0000313" key="9">
    <source>
        <dbReference type="Proteomes" id="UP000076842"/>
    </source>
</evidence>
<dbReference type="Pfam" id="PF08170">
    <property type="entry name" value="POPLD"/>
    <property type="match status" value="1"/>
</dbReference>
<feature type="compositionally biased region" description="Acidic residues" evidence="4">
    <location>
        <begin position="334"/>
        <end position="344"/>
    </location>
</feature>
<keyword evidence="9" id="KW-1185">Reference proteome</keyword>
<protein>
    <submittedName>
        <fullName evidence="8">POP1-domain-containing protein</fullName>
    </submittedName>
</protein>
<dbReference type="InterPro" id="IPR039182">
    <property type="entry name" value="Pop1"/>
</dbReference>
<gene>
    <name evidence="8" type="ORF">CALCODRAFT_492902</name>
</gene>
<dbReference type="InterPro" id="IPR012590">
    <property type="entry name" value="POPLD_dom"/>
</dbReference>
<name>A0A165I502_9BASI</name>
<feature type="domain" description="POPLD" evidence="6">
    <location>
        <begin position="505"/>
        <end position="581"/>
    </location>
</feature>
<feature type="domain" description="Pop1 N-terminal" evidence="5">
    <location>
        <begin position="39"/>
        <end position="107"/>
    </location>
</feature>
<evidence type="ECO:0000256" key="4">
    <source>
        <dbReference type="SAM" id="MobiDB-lite"/>
    </source>
</evidence>
<evidence type="ECO:0000259" key="7">
    <source>
        <dbReference type="Pfam" id="PF22770"/>
    </source>
</evidence>
<evidence type="ECO:0000256" key="3">
    <source>
        <dbReference type="ARBA" id="ARBA00023242"/>
    </source>
</evidence>
<dbReference type="Proteomes" id="UP000076842">
    <property type="component" value="Unassembled WGS sequence"/>
</dbReference>
<dbReference type="PANTHER" id="PTHR22731:SF3">
    <property type="entry name" value="RIBONUCLEASES P_MRP PROTEIN SUBUNIT POP1"/>
    <property type="match status" value="1"/>
</dbReference>
<keyword evidence="3" id="KW-0539">Nucleus</keyword>
<feature type="domain" description="POP1 C-terminal" evidence="7">
    <location>
        <begin position="749"/>
        <end position="787"/>
    </location>
</feature>
<dbReference type="Pfam" id="PF06978">
    <property type="entry name" value="POP1_N"/>
    <property type="match status" value="2"/>
</dbReference>
<dbReference type="FunCoup" id="A0A165I502">
    <property type="interactions" value="414"/>
</dbReference>
<keyword evidence="2" id="KW-0819">tRNA processing</keyword>
<dbReference type="OrthoDB" id="442863at2759"/>
<sequence>MAARTTGALCFVCAGSGLGGLNANATALPPALDPERLATSRQFEILALRAALSSAAAASTARAFQSVPRHLRRRAASHDVRRLPLRLRARAAVEIDAPKPSNARKKRPLPSPGNAKRLTQPQRFAKRQTDKAWLETHLHHAKRMHMTTLYGHRLALTPTAKSFRPAHRAARAGSILHDASYWGVLELRGRERALTAVLRRVCAPGAGEPGAVRFLSGSRAWEGLACEAGQWPRGALGPVQVLWRPVGVGVGGELLAEGHQPPKVQDDARARTLWIRVHPACFPAFLLALQRACSAVLDAHRQEQQLVVPAPGAVARGAEGAGAPASRRTSGSREEEEEEEEEETLEIQDLRGQVLAFDLIGPRSTQVLRGALRVVKGELARAAFKEVWDELQALASPGEVPRGMILGFTVYDPRLSYPPKNARHPPGPARPFTHFPSSHLAASALWDAAERPAPGFRKQALDARRARQLVPGTPLRAGAGDGRVPVLLVQKTVGAGAGAGEALHGWTLLFPKGWGMAFLPSLLSSGTLLAGQREIGAQALDASLPHYPRDWVATPAGRAEWRAWEAEEGERWARRPRGKRVGADGCWAADWPGALGFPRGEAGEQGAQERAGETLGTEREETAPVRPEPAGPLEPWTLRLPDLPALFRALLRPASPATAASLLHAHLRALRAKRGLTPGLPPPESLLQSALVHVRLTPCARGSPGDLASIYLLSTEEAGRWRAALQRSAVERRSEDGEMERLGAAVPEERTRMGYVTSGNFSMQRGAGHGLGAVSLRKFLELARRQDGTSEGGGRGKWLCKFRQREGGVCWAATLELVP</sequence>
<evidence type="ECO:0000313" key="8">
    <source>
        <dbReference type="EMBL" id="KZT60139.1"/>
    </source>
</evidence>
<dbReference type="InterPro" id="IPR055079">
    <property type="entry name" value="POP1_C"/>
</dbReference>
<comment type="subcellular location">
    <subcellularLocation>
        <location evidence="1">Nucleus</location>
    </subcellularLocation>
</comment>
<dbReference type="Pfam" id="PF22770">
    <property type="entry name" value="POP1_C"/>
    <property type="match status" value="1"/>
</dbReference>
<feature type="compositionally biased region" description="Low complexity" evidence="4">
    <location>
        <begin position="315"/>
        <end position="328"/>
    </location>
</feature>
<dbReference type="InterPro" id="IPR009723">
    <property type="entry name" value="Pop1_N"/>
</dbReference>
<evidence type="ECO:0000259" key="5">
    <source>
        <dbReference type="Pfam" id="PF06978"/>
    </source>
</evidence>
<dbReference type="GO" id="GO:0005655">
    <property type="term" value="C:nucleolar ribonuclease P complex"/>
    <property type="evidence" value="ECO:0007669"/>
    <property type="project" value="InterPro"/>
</dbReference>
<evidence type="ECO:0000259" key="6">
    <source>
        <dbReference type="Pfam" id="PF08170"/>
    </source>
</evidence>
<organism evidence="8 9">
    <name type="scientific">Calocera cornea HHB12733</name>
    <dbReference type="NCBI Taxonomy" id="1353952"/>
    <lineage>
        <taxon>Eukaryota</taxon>
        <taxon>Fungi</taxon>
        <taxon>Dikarya</taxon>
        <taxon>Basidiomycota</taxon>
        <taxon>Agaricomycotina</taxon>
        <taxon>Dacrymycetes</taxon>
        <taxon>Dacrymycetales</taxon>
        <taxon>Dacrymycetaceae</taxon>
        <taxon>Calocera</taxon>
    </lineage>
</organism>
<dbReference type="EMBL" id="KV423934">
    <property type="protein sequence ID" value="KZT60139.1"/>
    <property type="molecule type" value="Genomic_DNA"/>
</dbReference>
<dbReference type="GO" id="GO:0000172">
    <property type="term" value="C:ribonuclease MRP complex"/>
    <property type="evidence" value="ECO:0007669"/>
    <property type="project" value="InterPro"/>
</dbReference>
<feature type="domain" description="Pop1 N-terminal" evidence="5">
    <location>
        <begin position="116"/>
        <end position="189"/>
    </location>
</feature>
<dbReference type="AlphaFoldDB" id="A0A165I502"/>
<evidence type="ECO:0000256" key="1">
    <source>
        <dbReference type="ARBA" id="ARBA00004123"/>
    </source>
</evidence>
<dbReference type="GO" id="GO:0001682">
    <property type="term" value="P:tRNA 5'-leader removal"/>
    <property type="evidence" value="ECO:0007669"/>
    <property type="project" value="InterPro"/>
</dbReference>
<dbReference type="InParanoid" id="A0A165I502"/>
<feature type="region of interest" description="Disordered" evidence="4">
    <location>
        <begin position="599"/>
        <end position="634"/>
    </location>
</feature>
<feature type="region of interest" description="Disordered" evidence="4">
    <location>
        <begin position="315"/>
        <end position="344"/>
    </location>
</feature>
<proteinExistence type="predicted"/>
<feature type="region of interest" description="Disordered" evidence="4">
    <location>
        <begin position="94"/>
        <end position="128"/>
    </location>
</feature>
<dbReference type="STRING" id="1353952.A0A165I502"/>
<evidence type="ECO:0000256" key="2">
    <source>
        <dbReference type="ARBA" id="ARBA00022694"/>
    </source>
</evidence>
<reference evidence="8 9" key="1">
    <citation type="journal article" date="2016" name="Mol. Biol. Evol.">
        <title>Comparative Genomics of Early-Diverging Mushroom-Forming Fungi Provides Insights into the Origins of Lignocellulose Decay Capabilities.</title>
        <authorList>
            <person name="Nagy L.G."/>
            <person name="Riley R."/>
            <person name="Tritt A."/>
            <person name="Adam C."/>
            <person name="Daum C."/>
            <person name="Floudas D."/>
            <person name="Sun H."/>
            <person name="Yadav J.S."/>
            <person name="Pangilinan J."/>
            <person name="Larsson K.H."/>
            <person name="Matsuura K."/>
            <person name="Barry K."/>
            <person name="Labutti K."/>
            <person name="Kuo R."/>
            <person name="Ohm R.A."/>
            <person name="Bhattacharya S.S."/>
            <person name="Shirouzu T."/>
            <person name="Yoshinaga Y."/>
            <person name="Martin F.M."/>
            <person name="Grigoriev I.V."/>
            <person name="Hibbett D.S."/>
        </authorList>
    </citation>
    <scope>NUCLEOTIDE SEQUENCE [LARGE SCALE GENOMIC DNA]</scope>
    <source>
        <strain evidence="8 9">HHB12733</strain>
    </source>
</reference>